<organism evidence="2 3">
    <name type="scientific">Tuber borchii</name>
    <name type="common">White truffle</name>
    <dbReference type="NCBI Taxonomy" id="42251"/>
    <lineage>
        <taxon>Eukaryota</taxon>
        <taxon>Fungi</taxon>
        <taxon>Dikarya</taxon>
        <taxon>Ascomycota</taxon>
        <taxon>Pezizomycotina</taxon>
        <taxon>Pezizomycetes</taxon>
        <taxon>Pezizales</taxon>
        <taxon>Tuberaceae</taxon>
        <taxon>Tuber</taxon>
    </lineage>
</organism>
<dbReference type="PANTHER" id="PTHR12864">
    <property type="entry name" value="RAN BINDING PROTEIN 9-RELATED"/>
    <property type="match status" value="1"/>
</dbReference>
<dbReference type="SMART" id="SM00449">
    <property type="entry name" value="SPRY"/>
    <property type="match status" value="1"/>
</dbReference>
<reference evidence="2 3" key="1">
    <citation type="submission" date="2017-04" db="EMBL/GenBank/DDBJ databases">
        <title>Draft genome sequence of Tuber borchii Vittad., a whitish edible truffle.</title>
        <authorList>
            <consortium name="DOE Joint Genome Institute"/>
            <person name="Murat C."/>
            <person name="Kuo A."/>
            <person name="Barry K.W."/>
            <person name="Clum A."/>
            <person name="Dockter R.B."/>
            <person name="Fauchery L."/>
            <person name="Iotti M."/>
            <person name="Kohler A."/>
            <person name="Labutti K."/>
            <person name="Lindquist E.A."/>
            <person name="Lipzen A."/>
            <person name="Ohm R.A."/>
            <person name="Wang M."/>
            <person name="Grigoriev I.V."/>
            <person name="Zambonelli A."/>
            <person name="Martin F.M."/>
        </authorList>
    </citation>
    <scope>NUCLEOTIDE SEQUENCE [LARGE SCALE GENOMIC DNA]</scope>
    <source>
        <strain evidence="2 3">Tbo3840</strain>
    </source>
</reference>
<dbReference type="InterPro" id="IPR001870">
    <property type="entry name" value="B30.2/SPRY"/>
</dbReference>
<evidence type="ECO:0000313" key="2">
    <source>
        <dbReference type="EMBL" id="PUU79337.1"/>
    </source>
</evidence>
<dbReference type="CDD" id="cd12885">
    <property type="entry name" value="SPRY_RanBP_like"/>
    <property type="match status" value="1"/>
</dbReference>
<evidence type="ECO:0000259" key="1">
    <source>
        <dbReference type="PROSITE" id="PS50188"/>
    </source>
</evidence>
<dbReference type="AlphaFoldDB" id="A0A2T6ZV14"/>
<dbReference type="InterPro" id="IPR044736">
    <property type="entry name" value="Gid1/RanBPM/SPLA_SPRY"/>
</dbReference>
<dbReference type="EMBL" id="NESQ01000094">
    <property type="protein sequence ID" value="PUU79337.1"/>
    <property type="molecule type" value="Genomic_DNA"/>
</dbReference>
<proteinExistence type="predicted"/>
<dbReference type="PROSITE" id="PS50188">
    <property type="entry name" value="B302_SPRY"/>
    <property type="match status" value="1"/>
</dbReference>
<dbReference type="Pfam" id="PF00622">
    <property type="entry name" value="SPRY"/>
    <property type="match status" value="1"/>
</dbReference>
<sequence>MHKILPPALFTDQDKAPGLIIEDNGLTISLSARWGSAAQCARANTFIPVDHDRMYYYEMTVVDEGDGKRIGLGFCARDTSLNGMPGWEVNAWGYHADDGAKFPGRSQGLKYGPVYGTGDVVGCGVDFKRGFAFYTLNAEYLGPAFSLKEGLRIWPMIGMGSAGAKVSINFGQRKFAWDGIDELEGRLGDNAVIEYGKDACCENHGLP</sequence>
<dbReference type="InterPro" id="IPR003877">
    <property type="entry name" value="SPRY_dom"/>
</dbReference>
<name>A0A2T6ZV14_TUBBO</name>
<keyword evidence="3" id="KW-1185">Reference proteome</keyword>
<dbReference type="SUPFAM" id="SSF49899">
    <property type="entry name" value="Concanavalin A-like lectins/glucanases"/>
    <property type="match status" value="1"/>
</dbReference>
<dbReference type="OrthoDB" id="2413516at2759"/>
<accession>A0A2T6ZV14</accession>
<dbReference type="Proteomes" id="UP000244722">
    <property type="component" value="Unassembled WGS sequence"/>
</dbReference>
<feature type="domain" description="B30.2/SPRY" evidence="1">
    <location>
        <begin position="1"/>
        <end position="175"/>
    </location>
</feature>
<evidence type="ECO:0000313" key="3">
    <source>
        <dbReference type="Proteomes" id="UP000244722"/>
    </source>
</evidence>
<dbReference type="InterPro" id="IPR050618">
    <property type="entry name" value="Ubq-SigPath_Reg"/>
</dbReference>
<dbReference type="InterPro" id="IPR043136">
    <property type="entry name" value="B30.2/SPRY_sf"/>
</dbReference>
<gene>
    <name evidence="2" type="ORF">B9Z19DRAFT_1100869</name>
</gene>
<dbReference type="STRING" id="42251.A0A2T6ZV14"/>
<dbReference type="InterPro" id="IPR013320">
    <property type="entry name" value="ConA-like_dom_sf"/>
</dbReference>
<dbReference type="Gene3D" id="2.60.120.920">
    <property type="match status" value="1"/>
</dbReference>
<dbReference type="GO" id="GO:0030246">
    <property type="term" value="F:carbohydrate binding"/>
    <property type="evidence" value="ECO:0007669"/>
    <property type="project" value="UniProtKB-KW"/>
</dbReference>
<comment type="caution">
    <text evidence="2">The sequence shown here is derived from an EMBL/GenBank/DDBJ whole genome shotgun (WGS) entry which is preliminary data.</text>
</comment>
<protein>
    <submittedName>
        <fullName evidence="2">Concanavalin A-like lectin/glucanase domain-containing protein</fullName>
    </submittedName>
</protein>
<keyword evidence="2" id="KW-0430">Lectin</keyword>